<feature type="transmembrane region" description="Helical" evidence="1">
    <location>
        <begin position="180"/>
        <end position="197"/>
    </location>
</feature>
<keyword evidence="1" id="KW-0812">Transmembrane</keyword>
<feature type="transmembrane region" description="Helical" evidence="1">
    <location>
        <begin position="133"/>
        <end position="151"/>
    </location>
</feature>
<feature type="transmembrane region" description="Helical" evidence="1">
    <location>
        <begin position="6"/>
        <end position="24"/>
    </location>
</feature>
<dbReference type="EMBL" id="OR343188">
    <property type="protein sequence ID" value="WNL49741.1"/>
    <property type="molecule type" value="Genomic_DNA"/>
</dbReference>
<accession>A0AA96IY22</accession>
<feature type="transmembrane region" description="Helical" evidence="1">
    <location>
        <begin position="95"/>
        <end position="113"/>
    </location>
</feature>
<evidence type="ECO:0000313" key="2">
    <source>
        <dbReference type="EMBL" id="WNL49741.1"/>
    </source>
</evidence>
<proteinExistence type="predicted"/>
<protein>
    <submittedName>
        <fullName evidence="2">Membrane protein</fullName>
    </submittedName>
</protein>
<sequence length="198" mass="22295">MCFSLEASLSAWAFSIVFVVLLWVRDEIYDRWNASFLLCFSTIQLVEAGMWWNLGSEISNKTLTKTVLPLLLLQPLVQSYGGWKATGSPFLKNMTKMYAVLFVIGLAQTSGKMRTVVGEEGHLVWEDSSGNGVMPGWLTPLYLFGLFAPILWQKKKGVPLLATGAVTAFYSWWKTRGREFSSYWCFTSVIYGLVAYAI</sequence>
<name>A0AA96IY22_9VIRU</name>
<keyword evidence="1" id="KW-1133">Transmembrane helix</keyword>
<gene>
    <name evidence="2" type="ORF">MarFTMF_225</name>
</gene>
<feature type="transmembrane region" description="Helical" evidence="1">
    <location>
        <begin position="36"/>
        <end position="54"/>
    </location>
</feature>
<keyword evidence="1" id="KW-0472">Membrane</keyword>
<evidence type="ECO:0000256" key="1">
    <source>
        <dbReference type="SAM" id="Phobius"/>
    </source>
</evidence>
<organism evidence="2">
    <name type="scientific">Marseillevirus sp</name>
    <dbReference type="NCBI Taxonomy" id="2809551"/>
    <lineage>
        <taxon>Viruses</taxon>
        <taxon>Varidnaviria</taxon>
        <taxon>Bamfordvirae</taxon>
        <taxon>Nucleocytoviricota</taxon>
        <taxon>Megaviricetes</taxon>
        <taxon>Pimascovirales</taxon>
        <taxon>Pimascovirales incertae sedis</taxon>
        <taxon>Marseilleviridae</taxon>
        <taxon>Marseillevirus</taxon>
    </lineage>
</organism>
<reference evidence="2" key="1">
    <citation type="submission" date="2023-07" db="EMBL/GenBank/DDBJ databases">
        <authorList>
            <person name="Xia Y."/>
        </authorList>
    </citation>
    <scope>NUCLEOTIDE SEQUENCE</scope>
    <source>
        <strain evidence="2">F</strain>
    </source>
</reference>